<name>A0AAU9R7G0_THLAR</name>
<reference evidence="2 3" key="1">
    <citation type="submission" date="2022-03" db="EMBL/GenBank/DDBJ databases">
        <authorList>
            <person name="Nunn A."/>
            <person name="Chopra R."/>
            <person name="Nunn A."/>
            <person name="Contreras Garrido A."/>
        </authorList>
    </citation>
    <scope>NUCLEOTIDE SEQUENCE [LARGE SCALE GENOMIC DNA]</scope>
</reference>
<evidence type="ECO:0000313" key="2">
    <source>
        <dbReference type="EMBL" id="CAH2035617.1"/>
    </source>
</evidence>
<feature type="compositionally biased region" description="Polar residues" evidence="1">
    <location>
        <begin position="40"/>
        <end position="56"/>
    </location>
</feature>
<evidence type="ECO:0008006" key="4">
    <source>
        <dbReference type="Google" id="ProtNLM"/>
    </source>
</evidence>
<sequence>MNSYHEFKNSSQMREANSSNNHSSTTYTQTEQDIGVNTHSTTTYNQTEPVESNISVTEATEETCSTAEKGNYFSGLLPAVDLPPVPIGLPASTAGNNDIRVNQYFKSKEELMQKMRNVYNYLSCPPNTKLSSGRPPKKRKRAAGEFGVPNSKSQGHKCSRCGTGGHNKTTCRNQI</sequence>
<feature type="region of interest" description="Disordered" evidence="1">
    <location>
        <begin position="40"/>
        <end position="59"/>
    </location>
</feature>
<evidence type="ECO:0000256" key="1">
    <source>
        <dbReference type="SAM" id="MobiDB-lite"/>
    </source>
</evidence>
<feature type="compositionally biased region" description="Polar residues" evidence="1">
    <location>
        <begin position="166"/>
        <end position="175"/>
    </location>
</feature>
<dbReference type="EMBL" id="OU466857">
    <property type="protein sequence ID" value="CAH2035617.1"/>
    <property type="molecule type" value="Genomic_DNA"/>
</dbReference>
<feature type="compositionally biased region" description="Low complexity" evidence="1">
    <location>
        <begin position="17"/>
        <end position="30"/>
    </location>
</feature>
<feature type="region of interest" description="Disordered" evidence="1">
    <location>
        <begin position="1"/>
        <end position="35"/>
    </location>
</feature>
<protein>
    <recommendedName>
        <fullName evidence="4">CCHC-type domain-containing protein</fullName>
    </recommendedName>
</protein>
<dbReference type="AlphaFoldDB" id="A0AAU9R7G0"/>
<accession>A0AAU9R7G0</accession>
<keyword evidence="3" id="KW-1185">Reference proteome</keyword>
<organism evidence="2 3">
    <name type="scientific">Thlaspi arvense</name>
    <name type="common">Field penny-cress</name>
    <dbReference type="NCBI Taxonomy" id="13288"/>
    <lineage>
        <taxon>Eukaryota</taxon>
        <taxon>Viridiplantae</taxon>
        <taxon>Streptophyta</taxon>
        <taxon>Embryophyta</taxon>
        <taxon>Tracheophyta</taxon>
        <taxon>Spermatophyta</taxon>
        <taxon>Magnoliopsida</taxon>
        <taxon>eudicotyledons</taxon>
        <taxon>Gunneridae</taxon>
        <taxon>Pentapetalae</taxon>
        <taxon>rosids</taxon>
        <taxon>malvids</taxon>
        <taxon>Brassicales</taxon>
        <taxon>Brassicaceae</taxon>
        <taxon>Thlaspideae</taxon>
        <taxon>Thlaspi</taxon>
    </lineage>
</organism>
<proteinExistence type="predicted"/>
<gene>
    <name evidence="2" type="ORF">TAV2_LOCUS44</name>
</gene>
<evidence type="ECO:0000313" key="3">
    <source>
        <dbReference type="Proteomes" id="UP000836841"/>
    </source>
</evidence>
<dbReference type="Proteomes" id="UP000836841">
    <property type="component" value="Chromosome 1"/>
</dbReference>
<feature type="region of interest" description="Disordered" evidence="1">
    <location>
        <begin position="126"/>
        <end position="175"/>
    </location>
</feature>